<organism evidence="2 3">
    <name type="scientific">Achromobacter spanius</name>
    <dbReference type="NCBI Taxonomy" id="217203"/>
    <lineage>
        <taxon>Bacteria</taxon>
        <taxon>Pseudomonadati</taxon>
        <taxon>Pseudomonadota</taxon>
        <taxon>Betaproteobacteria</taxon>
        <taxon>Burkholderiales</taxon>
        <taxon>Alcaligenaceae</taxon>
        <taxon>Achromobacter</taxon>
    </lineage>
</organism>
<reference evidence="2 3" key="1">
    <citation type="submission" date="2018-02" db="EMBL/GenBank/DDBJ databases">
        <title>Draft Genome of Achromobacter spanius stain 6.</title>
        <authorList>
            <person name="Gunasekera T.S."/>
            <person name="Radwan O."/>
            <person name="Ruiz O.N."/>
        </authorList>
    </citation>
    <scope>NUCLEOTIDE SEQUENCE [LARGE SCALE GENOMIC DNA]</scope>
    <source>
        <strain evidence="2 3">6</strain>
    </source>
</reference>
<protein>
    <recommendedName>
        <fullName evidence="4">Lipoprotein</fullName>
    </recommendedName>
</protein>
<gene>
    <name evidence="2" type="ORF">C4E15_28065</name>
</gene>
<sequence>MIKSSALFALSTALLAGCGPNKIIVDLPSPQGQYHVEVRKCAEPGAMSSTSQTQVSVLKSGVSENCQSAVNALAQFQSYAPDDQLQLEWLSEAELRAWHPGFDPKSGPRSASYKADNPVKVIFAPAK</sequence>
<accession>A0A2S5GJH1</accession>
<evidence type="ECO:0008006" key="4">
    <source>
        <dbReference type="Google" id="ProtNLM"/>
    </source>
</evidence>
<proteinExistence type="predicted"/>
<dbReference type="PROSITE" id="PS51257">
    <property type="entry name" value="PROKAR_LIPOPROTEIN"/>
    <property type="match status" value="1"/>
</dbReference>
<dbReference type="OrthoDB" id="8656789at2"/>
<evidence type="ECO:0000256" key="1">
    <source>
        <dbReference type="SAM" id="SignalP"/>
    </source>
</evidence>
<feature type="chain" id="PRO_5015422592" description="Lipoprotein" evidence="1">
    <location>
        <begin position="17"/>
        <end position="127"/>
    </location>
</feature>
<dbReference type="Proteomes" id="UP000239990">
    <property type="component" value="Unassembled WGS sequence"/>
</dbReference>
<feature type="signal peptide" evidence="1">
    <location>
        <begin position="1"/>
        <end position="16"/>
    </location>
</feature>
<evidence type="ECO:0000313" key="3">
    <source>
        <dbReference type="Proteomes" id="UP000239990"/>
    </source>
</evidence>
<keyword evidence="1" id="KW-0732">Signal</keyword>
<comment type="caution">
    <text evidence="2">The sequence shown here is derived from an EMBL/GenBank/DDBJ whole genome shotgun (WGS) entry which is preliminary data.</text>
</comment>
<name>A0A2S5GJH1_9BURK</name>
<dbReference type="AlphaFoldDB" id="A0A2S5GJH1"/>
<evidence type="ECO:0000313" key="2">
    <source>
        <dbReference type="EMBL" id="PPA73045.1"/>
    </source>
</evidence>
<dbReference type="EMBL" id="PREU01000018">
    <property type="protein sequence ID" value="PPA73045.1"/>
    <property type="molecule type" value="Genomic_DNA"/>
</dbReference>